<dbReference type="EMBL" id="BMXF01000001">
    <property type="protein sequence ID" value="GHB54975.1"/>
    <property type="molecule type" value="Genomic_DNA"/>
</dbReference>
<gene>
    <name evidence="1" type="ORF">GCM10007390_05130</name>
</gene>
<dbReference type="SUPFAM" id="SSF52833">
    <property type="entry name" value="Thioredoxin-like"/>
    <property type="match status" value="1"/>
</dbReference>
<organism evidence="1 2">
    <name type="scientific">Persicitalea jodogahamensis</name>
    <dbReference type="NCBI Taxonomy" id="402147"/>
    <lineage>
        <taxon>Bacteria</taxon>
        <taxon>Pseudomonadati</taxon>
        <taxon>Bacteroidota</taxon>
        <taxon>Cytophagia</taxon>
        <taxon>Cytophagales</taxon>
        <taxon>Spirosomataceae</taxon>
        <taxon>Persicitalea</taxon>
    </lineage>
</organism>
<dbReference type="InterPro" id="IPR036249">
    <property type="entry name" value="Thioredoxin-like_sf"/>
</dbReference>
<accession>A0A8J3G8G7</accession>
<dbReference type="AlphaFoldDB" id="A0A8J3G8G7"/>
<comment type="caution">
    <text evidence="1">The sequence shown here is derived from an EMBL/GenBank/DDBJ whole genome shotgun (WGS) entry which is preliminary data.</text>
</comment>
<dbReference type="Proteomes" id="UP000598271">
    <property type="component" value="Unassembled WGS sequence"/>
</dbReference>
<protein>
    <recommendedName>
        <fullName evidence="3">Thioredoxin domain-containing protein</fullName>
    </recommendedName>
</protein>
<reference evidence="1 2" key="1">
    <citation type="journal article" date="2014" name="Int. J. Syst. Evol. Microbiol.">
        <title>Complete genome sequence of Corynebacterium casei LMG S-19264T (=DSM 44701T), isolated from a smear-ripened cheese.</title>
        <authorList>
            <consortium name="US DOE Joint Genome Institute (JGI-PGF)"/>
            <person name="Walter F."/>
            <person name="Albersmeier A."/>
            <person name="Kalinowski J."/>
            <person name="Ruckert C."/>
        </authorList>
    </citation>
    <scope>NUCLEOTIDE SEQUENCE [LARGE SCALE GENOMIC DNA]</scope>
    <source>
        <strain evidence="1 2">KCTC 12866</strain>
    </source>
</reference>
<dbReference type="Gene3D" id="3.40.30.10">
    <property type="entry name" value="Glutaredoxin"/>
    <property type="match status" value="1"/>
</dbReference>
<sequence length="488" mass="56214">MLVISGMAQSSARINIASPTEVDYVYSLTLERVRFHETLGVGLAETEYETIDVFDLSIQKDGSTTFPVDKPLLVRMTIASKRPTNDLSPAEMRRQSRTQLLYIVPDENLTITVNPGNELTFEGKNVAYQEFLQNYFLENHYQYLPAFRFNPKKIDNDAIVTQSDSLAQLRLAQYETFKAAHPVDSTFDNYVRATTHVEPYLMRIVVRDRQMRKNTPVKLTPEQRKELNTITMDNFKLYPDEALFSLAYRNELRNWILIPSTEKYPQEVSTQFMLSAEAVQDVYQRSIEKLQNYPKQQEYLLTYWLNYAVTALPSMQAAKALFSDFGPRYPDSEVKDYFAKIIAAKEKLEKGQSAPEFTLLNKDSTMVSLSSLRGKPLAVAFAFNLKQHEPTLKLLEEAKGDSVLFVYVSVTPGIPFHTWKDYVEARPHALHLYAPDEEIEKFKAVYAVEPRFPFMVIDEAGRFVNRWIPQEFPDNPTLKKELRSVVGQ</sequence>
<keyword evidence="2" id="KW-1185">Reference proteome</keyword>
<evidence type="ECO:0000313" key="1">
    <source>
        <dbReference type="EMBL" id="GHB54975.1"/>
    </source>
</evidence>
<name>A0A8J3G8G7_9BACT</name>
<proteinExistence type="predicted"/>
<evidence type="ECO:0000313" key="2">
    <source>
        <dbReference type="Proteomes" id="UP000598271"/>
    </source>
</evidence>
<evidence type="ECO:0008006" key="3">
    <source>
        <dbReference type="Google" id="ProtNLM"/>
    </source>
</evidence>